<feature type="domain" description="Cadherin" evidence="9">
    <location>
        <begin position="3"/>
        <end position="102"/>
    </location>
</feature>
<reference evidence="12" key="1">
    <citation type="submission" date="2012-12" db="EMBL/GenBank/DDBJ databases">
        <authorList>
            <person name="Hellsten U."/>
            <person name="Grimwood J."/>
            <person name="Chapman J.A."/>
            <person name="Shapiro H."/>
            <person name="Aerts A."/>
            <person name="Otillar R.P."/>
            <person name="Terry A.Y."/>
            <person name="Boore J.L."/>
            <person name="Simakov O."/>
            <person name="Marletaz F."/>
            <person name="Cho S.-J."/>
            <person name="Edsinger-Gonzales E."/>
            <person name="Havlak P."/>
            <person name="Kuo D.-H."/>
            <person name="Larsson T."/>
            <person name="Lv J."/>
            <person name="Arendt D."/>
            <person name="Savage R."/>
            <person name="Osoegawa K."/>
            <person name="de Jong P."/>
            <person name="Lindberg D.R."/>
            <person name="Seaver E.C."/>
            <person name="Weisblat D.A."/>
            <person name="Putnam N.H."/>
            <person name="Grigoriev I.V."/>
            <person name="Rokhsar D.S."/>
        </authorList>
    </citation>
    <scope>NUCLEOTIDE SEQUENCE</scope>
</reference>
<feature type="domain" description="Cadherin" evidence="9">
    <location>
        <begin position="319"/>
        <end position="424"/>
    </location>
</feature>
<dbReference type="FunFam" id="2.60.40.60:FF:000350">
    <property type="entry name" value="Predicted protein"/>
    <property type="match status" value="1"/>
</dbReference>
<dbReference type="InterPro" id="IPR015919">
    <property type="entry name" value="Cadherin-like_sf"/>
</dbReference>
<proteinExistence type="predicted"/>
<dbReference type="SMART" id="SM00112">
    <property type="entry name" value="CA"/>
    <property type="match status" value="5"/>
</dbReference>
<dbReference type="InterPro" id="IPR050174">
    <property type="entry name" value="Protocadherin/Cadherin-CA"/>
</dbReference>
<dbReference type="GeneID" id="20195750"/>
<organism evidence="11 12">
    <name type="scientific">Helobdella robusta</name>
    <name type="common">Californian leech</name>
    <dbReference type="NCBI Taxonomy" id="6412"/>
    <lineage>
        <taxon>Eukaryota</taxon>
        <taxon>Metazoa</taxon>
        <taxon>Spiralia</taxon>
        <taxon>Lophotrochozoa</taxon>
        <taxon>Annelida</taxon>
        <taxon>Clitellata</taxon>
        <taxon>Hirudinea</taxon>
        <taxon>Rhynchobdellida</taxon>
        <taxon>Glossiphoniidae</taxon>
        <taxon>Helobdella</taxon>
    </lineage>
</organism>
<dbReference type="PRINTS" id="PR00205">
    <property type="entry name" value="CADHERIN"/>
</dbReference>
<dbReference type="PANTHER" id="PTHR24028">
    <property type="entry name" value="CADHERIN-87A"/>
    <property type="match status" value="1"/>
</dbReference>
<dbReference type="CTD" id="20195750"/>
<dbReference type="OrthoDB" id="6252479at2759"/>
<gene>
    <name evidence="11" type="primary">20195750</name>
    <name evidence="10" type="ORF">HELRODRAFT_120472</name>
</gene>
<dbReference type="FunFam" id="2.60.40.60:FF:000436">
    <property type="entry name" value="Uncharacterized protein"/>
    <property type="match status" value="1"/>
</dbReference>
<evidence type="ECO:0000259" key="9">
    <source>
        <dbReference type="PROSITE" id="PS50268"/>
    </source>
</evidence>
<dbReference type="HOGENOM" id="CLU_006480_3_2_1"/>
<keyword evidence="4 8" id="KW-0106">Calcium</keyword>
<evidence type="ECO:0000256" key="1">
    <source>
        <dbReference type="ARBA" id="ARBA00004167"/>
    </source>
</evidence>
<evidence type="ECO:0000313" key="11">
    <source>
        <dbReference type="EnsemblMetazoa" id="HelroP120472"/>
    </source>
</evidence>
<feature type="domain" description="Cadherin" evidence="9">
    <location>
        <begin position="205"/>
        <end position="312"/>
    </location>
</feature>
<dbReference type="Proteomes" id="UP000015101">
    <property type="component" value="Unassembled WGS sequence"/>
</dbReference>
<dbReference type="OMA" id="DYKPYLQ"/>
<dbReference type="GO" id="GO:0007155">
    <property type="term" value="P:cell adhesion"/>
    <property type="evidence" value="ECO:0000318"/>
    <property type="project" value="GO_Central"/>
</dbReference>
<dbReference type="PROSITE" id="PS50268">
    <property type="entry name" value="CADHERIN_2"/>
    <property type="match status" value="5"/>
</dbReference>
<evidence type="ECO:0000313" key="12">
    <source>
        <dbReference type="Proteomes" id="UP000015101"/>
    </source>
</evidence>
<dbReference type="EMBL" id="KB097795">
    <property type="protein sequence ID" value="ESN89854.1"/>
    <property type="molecule type" value="Genomic_DNA"/>
</dbReference>
<evidence type="ECO:0000313" key="10">
    <source>
        <dbReference type="EMBL" id="ESN89854.1"/>
    </source>
</evidence>
<dbReference type="CDD" id="cd11304">
    <property type="entry name" value="Cadherin_repeat"/>
    <property type="match status" value="5"/>
</dbReference>
<name>T1EGQ0_HELRO</name>
<dbReference type="eggNOG" id="KOG3594">
    <property type="taxonomic scope" value="Eukaryota"/>
</dbReference>
<dbReference type="FunFam" id="2.60.40.60:FF:000092">
    <property type="entry name" value="Protocadherin 8"/>
    <property type="match status" value="1"/>
</dbReference>
<keyword evidence="6" id="KW-0472">Membrane</keyword>
<feature type="domain" description="Cadherin" evidence="9">
    <location>
        <begin position="425"/>
        <end position="536"/>
    </location>
</feature>
<evidence type="ECO:0000256" key="2">
    <source>
        <dbReference type="ARBA" id="ARBA00022692"/>
    </source>
</evidence>
<reference evidence="10 12" key="2">
    <citation type="journal article" date="2013" name="Nature">
        <title>Insights into bilaterian evolution from three spiralian genomes.</title>
        <authorList>
            <person name="Simakov O."/>
            <person name="Marletaz F."/>
            <person name="Cho S.J."/>
            <person name="Edsinger-Gonzales E."/>
            <person name="Havlak P."/>
            <person name="Hellsten U."/>
            <person name="Kuo D.H."/>
            <person name="Larsson T."/>
            <person name="Lv J."/>
            <person name="Arendt D."/>
            <person name="Savage R."/>
            <person name="Osoegawa K."/>
            <person name="de Jong P."/>
            <person name="Grimwood J."/>
            <person name="Chapman J.A."/>
            <person name="Shapiro H."/>
            <person name="Aerts A."/>
            <person name="Otillar R.P."/>
            <person name="Terry A.Y."/>
            <person name="Boore J.L."/>
            <person name="Grigoriev I.V."/>
            <person name="Lindberg D.R."/>
            <person name="Seaver E.C."/>
            <person name="Weisblat D.A."/>
            <person name="Putnam N.H."/>
            <person name="Rokhsar D.S."/>
        </authorList>
    </citation>
    <scope>NUCLEOTIDE SEQUENCE</scope>
</reference>
<evidence type="ECO:0000256" key="8">
    <source>
        <dbReference type="PROSITE-ProRule" id="PRU00043"/>
    </source>
</evidence>
<dbReference type="Gene3D" id="2.60.40.60">
    <property type="entry name" value="Cadherins"/>
    <property type="match status" value="5"/>
</dbReference>
<reference evidence="11" key="3">
    <citation type="submission" date="2015-06" db="UniProtKB">
        <authorList>
            <consortium name="EnsemblMetazoa"/>
        </authorList>
    </citation>
    <scope>IDENTIFICATION</scope>
</reference>
<dbReference type="Pfam" id="PF00028">
    <property type="entry name" value="Cadherin"/>
    <property type="match status" value="4"/>
</dbReference>
<dbReference type="FunCoup" id="T1EGQ0">
    <property type="interactions" value="55"/>
</dbReference>
<evidence type="ECO:0000256" key="5">
    <source>
        <dbReference type="ARBA" id="ARBA00022989"/>
    </source>
</evidence>
<dbReference type="InParanoid" id="T1EGQ0"/>
<keyword evidence="5" id="KW-1133">Transmembrane helix</keyword>
<dbReference type="InterPro" id="IPR002126">
    <property type="entry name" value="Cadherin-like_dom"/>
</dbReference>
<dbReference type="GO" id="GO:0005509">
    <property type="term" value="F:calcium ion binding"/>
    <property type="evidence" value="ECO:0007669"/>
    <property type="project" value="UniProtKB-UniRule"/>
</dbReference>
<dbReference type="PANTHER" id="PTHR24028:SF146">
    <property type="entry name" value="CADHERIN 96CB, ISOFORM D-RELATED"/>
    <property type="match status" value="1"/>
</dbReference>
<dbReference type="GO" id="GO:0050839">
    <property type="term" value="F:cell adhesion molecule binding"/>
    <property type="evidence" value="ECO:0000318"/>
    <property type="project" value="GO_Central"/>
</dbReference>
<comment type="subcellular location">
    <subcellularLocation>
        <location evidence="1">Membrane</location>
        <topology evidence="1">Single-pass membrane protein</topology>
    </subcellularLocation>
</comment>
<dbReference type="InterPro" id="IPR020894">
    <property type="entry name" value="Cadherin_CS"/>
</dbReference>
<evidence type="ECO:0000256" key="7">
    <source>
        <dbReference type="ARBA" id="ARBA00023180"/>
    </source>
</evidence>
<dbReference type="AlphaFoldDB" id="T1EGQ0"/>
<keyword evidence="3" id="KW-0677">Repeat</keyword>
<protein>
    <recommendedName>
        <fullName evidence="9">Cadherin domain-containing protein</fullName>
    </recommendedName>
</protein>
<evidence type="ECO:0000256" key="3">
    <source>
        <dbReference type="ARBA" id="ARBA00022737"/>
    </source>
</evidence>
<dbReference type="KEGG" id="hro:HELRODRAFT_120472"/>
<dbReference type="STRING" id="6412.T1EGQ0"/>
<dbReference type="EnsemblMetazoa" id="HelroT120472">
    <property type="protein sequence ID" value="HelroP120472"/>
    <property type="gene ID" value="HelroG120472"/>
</dbReference>
<keyword evidence="12" id="KW-1185">Reference proteome</keyword>
<feature type="domain" description="Cadherin" evidence="9">
    <location>
        <begin position="110"/>
        <end position="204"/>
    </location>
</feature>
<dbReference type="GO" id="GO:0007156">
    <property type="term" value="P:homophilic cell adhesion via plasma membrane adhesion molecules"/>
    <property type="evidence" value="ECO:0007669"/>
    <property type="project" value="InterPro"/>
</dbReference>
<dbReference type="PROSITE" id="PS00232">
    <property type="entry name" value="CADHERIN_1"/>
    <property type="match status" value="2"/>
</dbReference>
<evidence type="ECO:0000256" key="6">
    <source>
        <dbReference type="ARBA" id="ARBA00023136"/>
    </source>
</evidence>
<keyword evidence="2" id="KW-0812">Transmembrane</keyword>
<evidence type="ECO:0000256" key="4">
    <source>
        <dbReference type="ARBA" id="ARBA00022837"/>
    </source>
</evidence>
<dbReference type="RefSeq" id="XP_009032019.1">
    <property type="nucleotide sequence ID" value="XM_009033771.1"/>
</dbReference>
<dbReference type="GO" id="GO:0005886">
    <property type="term" value="C:plasma membrane"/>
    <property type="evidence" value="ECO:0000318"/>
    <property type="project" value="GO_Central"/>
</dbReference>
<sequence>YLLKEEDPVGTVVGNVSRDAFTDTTHSFNNFTFKFFTTPSIAISIDEFTGVISVQGRIDREAICGNSGGTIGGDVAVYPVEFFRIVKVIIVIEDINDNDPVFGQDRIVWEVSESSPVNHTSLIIGSAIDADVGYNSVVKYEMTKLANEVTKNGIKLVLIRPLDRESVEEYFIRIVAYDGGSPVRSGAANITVVVIDANDNKPNFEFNSYEVSTVENTPIESTIARVTAHDPDAGPNGQISYHLGPSSQASYGDVFRVDELSGEVIVVGNVDYERGSENRLLIIAIDGGSEPLSSETTVIIKVEDVNDNAPQIVVNSLAASNARVAEIEENQKTGTFVCHVTVNDIDSSTSGRFSCSLIDGSVGSDGDDYDDGEYHIVSNQVFDRESSPTQVILIKCKDQGEPAQTTIKKITVNILDVNDHAPVFLNSFYETDITENNLIGAEVEVGQLAAIDPDEPPNNHFRFSFKQTSNLAFIPSEYFRLDGITGRISALVSFDREATPQFSFQVIVADAVSEKMSNVATVYVSILDVNDCTPVFTFPSSSNHTLHVYSNARRDKLVAIITASDDDEGAN</sequence>
<dbReference type="FunFam" id="2.60.40.60:FF:000020">
    <property type="entry name" value="Dachsous cadherin-related 1b"/>
    <property type="match status" value="1"/>
</dbReference>
<keyword evidence="7" id="KW-0325">Glycoprotein</keyword>
<accession>T1EGQ0</accession>
<dbReference type="EMBL" id="AMQM01008555">
    <property type="status" value="NOT_ANNOTATED_CDS"/>
    <property type="molecule type" value="Genomic_DNA"/>
</dbReference>
<dbReference type="SUPFAM" id="SSF49313">
    <property type="entry name" value="Cadherin-like"/>
    <property type="match status" value="5"/>
</dbReference>